<dbReference type="Gramene" id="EFJ25204">
    <property type="protein sequence ID" value="EFJ25204"/>
    <property type="gene ID" value="SELMODRAFT_413986"/>
</dbReference>
<dbReference type="KEGG" id="smo:SELMODRAFT_413986"/>
<evidence type="ECO:0000313" key="2">
    <source>
        <dbReference type="EMBL" id="EFJ25204.1"/>
    </source>
</evidence>
<sequence>MPSRELSSSHPARLSFTHVIVLGTPSIALGYTSWTQADTKHYTFYGDLLSGTWDVWGSIAGHKGALVAAAIGSHGNRTKGEKLYNCFTLLFPSLKDLAAALQKLGGKDYNISSELSEIQPGIDLMASQQFTGVNTVMLYAVEIFRNRDTHLGKGWMLLLSSGGMALSAFLVGFSFFLRHFFFLATELIHYLLAIGAMVESVIGREKGRPKRPRYDPDGMEWLYEDEKFDVDDPQDVQNACYGIRTFSGERLEDMLMNARRLIARRCFEEKVFRLVEPESDSDLSWIEPEAVAMRDSFQDLVARVFFQGTLVGGGALIHPDGSILTSISCLPKPRGDPDHVFEVEFKFLKVKYSARAMDLDEFSFTAVLVPIEDQTSTFHGKQCFDRHVAVSDCDQILYAFQLGMDVPKKRPTSMDLKQLCVKQGITIRSKPKPKVSELVAALEEFRVIKMVCYDDIGMHGELALSMGAVGDMAIGCPVLNTWGRMVGVISAIHNVPGRAKDPPLLTFFGGREPCEFQCVDDLNKADLPKELRDNVVAAKTIVEFANDLNTKYPSLEWQERNPLENFRKRRFKDAPLDEA</sequence>
<dbReference type="Proteomes" id="UP000001514">
    <property type="component" value="Unassembled WGS sequence"/>
</dbReference>
<dbReference type="EMBL" id="GL377587">
    <property type="protein sequence ID" value="EFJ25204.1"/>
    <property type="molecule type" value="Genomic_DNA"/>
</dbReference>
<protein>
    <submittedName>
        <fullName evidence="2">Uncharacterized protein</fullName>
    </submittedName>
</protein>
<name>D8RR95_SELML</name>
<keyword evidence="1" id="KW-0812">Transmembrane</keyword>
<dbReference type="AlphaFoldDB" id="D8RR95"/>
<keyword evidence="1" id="KW-1133">Transmembrane helix</keyword>
<evidence type="ECO:0000256" key="1">
    <source>
        <dbReference type="SAM" id="Phobius"/>
    </source>
</evidence>
<dbReference type="HOGENOM" id="CLU_471264_0_0_1"/>
<dbReference type="InParanoid" id="D8RR95"/>
<keyword evidence="3" id="KW-1185">Reference proteome</keyword>
<gene>
    <name evidence="2" type="ORF">SELMODRAFT_413986</name>
</gene>
<keyword evidence="1" id="KW-0472">Membrane</keyword>
<feature type="transmembrane region" description="Helical" evidence="1">
    <location>
        <begin position="155"/>
        <end position="181"/>
    </location>
</feature>
<organism evidence="3">
    <name type="scientific">Selaginella moellendorffii</name>
    <name type="common">Spikemoss</name>
    <dbReference type="NCBI Taxonomy" id="88036"/>
    <lineage>
        <taxon>Eukaryota</taxon>
        <taxon>Viridiplantae</taxon>
        <taxon>Streptophyta</taxon>
        <taxon>Embryophyta</taxon>
        <taxon>Tracheophyta</taxon>
        <taxon>Lycopodiopsida</taxon>
        <taxon>Selaginellales</taxon>
        <taxon>Selaginellaceae</taxon>
        <taxon>Selaginella</taxon>
    </lineage>
</organism>
<accession>D8RR95</accession>
<evidence type="ECO:0000313" key="3">
    <source>
        <dbReference type="Proteomes" id="UP000001514"/>
    </source>
</evidence>
<reference evidence="2 3" key="1">
    <citation type="journal article" date="2011" name="Science">
        <title>The Selaginella genome identifies genetic changes associated with the evolution of vascular plants.</title>
        <authorList>
            <person name="Banks J.A."/>
            <person name="Nishiyama T."/>
            <person name="Hasebe M."/>
            <person name="Bowman J.L."/>
            <person name="Gribskov M."/>
            <person name="dePamphilis C."/>
            <person name="Albert V.A."/>
            <person name="Aono N."/>
            <person name="Aoyama T."/>
            <person name="Ambrose B.A."/>
            <person name="Ashton N.W."/>
            <person name="Axtell M.J."/>
            <person name="Barker E."/>
            <person name="Barker M.S."/>
            <person name="Bennetzen J.L."/>
            <person name="Bonawitz N.D."/>
            <person name="Chapple C."/>
            <person name="Cheng C."/>
            <person name="Correa L.G."/>
            <person name="Dacre M."/>
            <person name="DeBarry J."/>
            <person name="Dreyer I."/>
            <person name="Elias M."/>
            <person name="Engstrom E.M."/>
            <person name="Estelle M."/>
            <person name="Feng L."/>
            <person name="Finet C."/>
            <person name="Floyd S.K."/>
            <person name="Frommer W.B."/>
            <person name="Fujita T."/>
            <person name="Gramzow L."/>
            <person name="Gutensohn M."/>
            <person name="Harholt J."/>
            <person name="Hattori M."/>
            <person name="Heyl A."/>
            <person name="Hirai T."/>
            <person name="Hiwatashi Y."/>
            <person name="Ishikawa M."/>
            <person name="Iwata M."/>
            <person name="Karol K.G."/>
            <person name="Koehler B."/>
            <person name="Kolukisaoglu U."/>
            <person name="Kubo M."/>
            <person name="Kurata T."/>
            <person name="Lalonde S."/>
            <person name="Li K."/>
            <person name="Li Y."/>
            <person name="Litt A."/>
            <person name="Lyons E."/>
            <person name="Manning G."/>
            <person name="Maruyama T."/>
            <person name="Michael T.P."/>
            <person name="Mikami K."/>
            <person name="Miyazaki S."/>
            <person name="Morinaga S."/>
            <person name="Murata T."/>
            <person name="Mueller-Roeber B."/>
            <person name="Nelson D.R."/>
            <person name="Obara M."/>
            <person name="Oguri Y."/>
            <person name="Olmstead R.G."/>
            <person name="Onodera N."/>
            <person name="Petersen B.L."/>
            <person name="Pils B."/>
            <person name="Prigge M."/>
            <person name="Rensing S.A."/>
            <person name="Riano-Pachon D.M."/>
            <person name="Roberts A.W."/>
            <person name="Sato Y."/>
            <person name="Scheller H.V."/>
            <person name="Schulz B."/>
            <person name="Schulz C."/>
            <person name="Shakirov E.V."/>
            <person name="Shibagaki N."/>
            <person name="Shinohara N."/>
            <person name="Shippen D.E."/>
            <person name="Soerensen I."/>
            <person name="Sotooka R."/>
            <person name="Sugimoto N."/>
            <person name="Sugita M."/>
            <person name="Sumikawa N."/>
            <person name="Tanurdzic M."/>
            <person name="Theissen G."/>
            <person name="Ulvskov P."/>
            <person name="Wakazuki S."/>
            <person name="Weng J.K."/>
            <person name="Willats W.W."/>
            <person name="Wipf D."/>
            <person name="Wolf P.G."/>
            <person name="Yang L."/>
            <person name="Zimmer A.D."/>
            <person name="Zhu Q."/>
            <person name="Mitros T."/>
            <person name="Hellsten U."/>
            <person name="Loque D."/>
            <person name="Otillar R."/>
            <person name="Salamov A."/>
            <person name="Schmutz J."/>
            <person name="Shapiro H."/>
            <person name="Lindquist E."/>
            <person name="Lucas S."/>
            <person name="Rokhsar D."/>
            <person name="Grigoriev I.V."/>
        </authorList>
    </citation>
    <scope>NUCLEOTIDE SEQUENCE [LARGE SCALE GENOMIC DNA]</scope>
</reference>
<proteinExistence type="predicted"/>